<reference evidence="2" key="1">
    <citation type="journal article" date="2023" name="G3 (Bethesda)">
        <title>Genome assembly and association tests identify interacting loci associated with vigor, precocity, and sex in interspecific pistachio rootstocks.</title>
        <authorList>
            <person name="Palmer W."/>
            <person name="Jacygrad E."/>
            <person name="Sagayaradj S."/>
            <person name="Cavanaugh K."/>
            <person name="Han R."/>
            <person name="Bertier L."/>
            <person name="Beede B."/>
            <person name="Kafkas S."/>
            <person name="Golino D."/>
            <person name="Preece J."/>
            <person name="Michelmore R."/>
        </authorList>
    </citation>
    <scope>NUCLEOTIDE SEQUENCE [LARGE SCALE GENOMIC DNA]</scope>
</reference>
<name>A0ACC0YIS5_9ROSI</name>
<evidence type="ECO:0000313" key="2">
    <source>
        <dbReference type="Proteomes" id="UP001163603"/>
    </source>
</evidence>
<dbReference type="EMBL" id="CM047741">
    <property type="protein sequence ID" value="KAJ0038134.1"/>
    <property type="molecule type" value="Genomic_DNA"/>
</dbReference>
<comment type="caution">
    <text evidence="1">The sequence shown here is derived from an EMBL/GenBank/DDBJ whole genome shotgun (WGS) entry which is preliminary data.</text>
</comment>
<evidence type="ECO:0000313" key="1">
    <source>
        <dbReference type="EMBL" id="KAJ0038134.1"/>
    </source>
</evidence>
<protein>
    <submittedName>
        <fullName evidence="1">Uncharacterized protein</fullName>
    </submittedName>
</protein>
<dbReference type="Proteomes" id="UP001163603">
    <property type="component" value="Chromosome 6"/>
</dbReference>
<proteinExistence type="predicted"/>
<sequence length="50" mass="5746">MKGLNCLAQITRHCCTFLPPAITMCKEFIILSAALPLRMCRRPHAHYKVF</sequence>
<keyword evidence="2" id="KW-1185">Reference proteome</keyword>
<accession>A0ACC0YIS5</accession>
<organism evidence="1 2">
    <name type="scientific">Pistacia integerrima</name>
    <dbReference type="NCBI Taxonomy" id="434235"/>
    <lineage>
        <taxon>Eukaryota</taxon>
        <taxon>Viridiplantae</taxon>
        <taxon>Streptophyta</taxon>
        <taxon>Embryophyta</taxon>
        <taxon>Tracheophyta</taxon>
        <taxon>Spermatophyta</taxon>
        <taxon>Magnoliopsida</taxon>
        <taxon>eudicotyledons</taxon>
        <taxon>Gunneridae</taxon>
        <taxon>Pentapetalae</taxon>
        <taxon>rosids</taxon>
        <taxon>malvids</taxon>
        <taxon>Sapindales</taxon>
        <taxon>Anacardiaceae</taxon>
        <taxon>Pistacia</taxon>
    </lineage>
</organism>
<gene>
    <name evidence="1" type="ORF">Pint_22147</name>
</gene>